<organism evidence="4 5">
    <name type="scientific">Arundinibacter roseus</name>
    <dbReference type="NCBI Taxonomy" id="2070510"/>
    <lineage>
        <taxon>Bacteria</taxon>
        <taxon>Pseudomonadati</taxon>
        <taxon>Bacteroidota</taxon>
        <taxon>Cytophagia</taxon>
        <taxon>Cytophagales</taxon>
        <taxon>Spirosomataceae</taxon>
        <taxon>Arundinibacter</taxon>
    </lineage>
</organism>
<sequence>MQKLVQTVRNGSKSGIWYLIFGFFLLLNPAKINAQVLRDGTENQRYLALLLLNLSEEKDFELEVIRQAAAAGMNSVVLTIYWDKVYRASPTGPGNWSQFDNQIKLATELGMKVGIRIHVGRNMAYLNGFWTEAESAKDYRQNPLREIYNYTHFSFLHQPSVNKAADFVKQVTDRYKFLQSDNKMLFMSVVTTPTQEAGYHPTNIPPDGEYKDMYLTAYDYSDFYKKGFIEWLKIKYKKLIRLNLLWGAEYKTFEEVLPPVTPWDTKESFFGRRGKDWYIYRHIVLKQFNDLMIQTVKDVNPAIPYVLEFGSVIDNMSALRATLAFPDLGQKADGVKIHDSEQYDHRWTMDVLRGNSRPDQWIMNEVFYADYLAHSEYYEQIDECFDSGAKLVAFVLSTPGHVAAVREVLRNSASKWLSQPMQPLVTQDTVSYRLSRIIDKTIHDLGTYEAWRKAARGSNPPRPVHVQLIEDLLQDDYWLPAANAAPYIQNPIPMQIIAVSRNFTYRIPTNTFADTDGTVVKIEVDKTTLPAWLRYENDQLIGLPSALGDSRLLVRATDDEGATTEAFLTIRVDTRENANKPPTVKTMLANVVTALNESFVFTIPKDLFVDDDGTVTRIEASELPAWLSFNNGEFRGFPTKTGEYRVALKAYDDLNAFVEIYFIIRVVEPQFLNNPPFVQATIPVRFAKVNEPFSYVLPANIFGDSDGYITLITAQNLPSWLSFSLNEFSGIPPEEGEFRIIMRAYDNVGGYVDTPLIIKVEIPAFTFDLLRSGRAIDRQLIQKLTDGDTLSVQSLPDLINIYAYGNFDFDRVTFAMTGPFKHSNATEKFPHALFRDESGFAPYIGGYTLTAQAYKEDSLVLTNTLRFSISAGDSTRLNTPLADWLGYPNPFNSVFNIQLPEDESQAPYSFTLVTTQGQRIPIPANRITVHSKIAQIDVTSLSLSSGMYFVRVESAGELLQVFRVVKR</sequence>
<dbReference type="InterPro" id="IPR017853">
    <property type="entry name" value="GH"/>
</dbReference>
<dbReference type="SUPFAM" id="SSF51445">
    <property type="entry name" value="(Trans)glycosidases"/>
    <property type="match status" value="1"/>
</dbReference>
<dbReference type="Pfam" id="PF05345">
    <property type="entry name" value="He_PIG"/>
    <property type="match status" value="3"/>
</dbReference>
<dbReference type="GO" id="GO:0005975">
    <property type="term" value="P:carbohydrate metabolic process"/>
    <property type="evidence" value="ECO:0007669"/>
    <property type="project" value="InterPro"/>
</dbReference>
<dbReference type="AlphaFoldDB" id="A0A4V2X8M7"/>
<feature type="domain" description="Dystroglycan-type cadherin-like" evidence="3">
    <location>
        <begin position="487"/>
        <end position="579"/>
    </location>
</feature>
<dbReference type="OrthoDB" id="900954at2"/>
<dbReference type="Gene3D" id="3.20.20.80">
    <property type="entry name" value="Glycosidases"/>
    <property type="match status" value="1"/>
</dbReference>
<evidence type="ECO:0000256" key="2">
    <source>
        <dbReference type="ARBA" id="ARBA00023295"/>
    </source>
</evidence>
<dbReference type="SUPFAM" id="SSF49313">
    <property type="entry name" value="Cadherin-like"/>
    <property type="match status" value="3"/>
</dbReference>
<dbReference type="NCBIfam" id="TIGR04183">
    <property type="entry name" value="Por_Secre_tail"/>
    <property type="match status" value="1"/>
</dbReference>
<dbReference type="InterPro" id="IPR013529">
    <property type="entry name" value="Glyco_hydro_42_N"/>
</dbReference>
<evidence type="ECO:0000259" key="3">
    <source>
        <dbReference type="SMART" id="SM00736"/>
    </source>
</evidence>
<evidence type="ECO:0000256" key="1">
    <source>
        <dbReference type="ARBA" id="ARBA00022801"/>
    </source>
</evidence>
<reference evidence="4 5" key="1">
    <citation type="submission" date="2019-02" db="EMBL/GenBank/DDBJ databases">
        <title>Arundinibacter roseus gen. nov., sp. nov., a new member of the family Cytophagaceae.</title>
        <authorList>
            <person name="Szuroczki S."/>
            <person name="Khayer B."/>
            <person name="Sproer C."/>
            <person name="Toumi M."/>
            <person name="Szabo A."/>
            <person name="Felfoldi T."/>
            <person name="Schumann P."/>
            <person name="Toth E."/>
        </authorList>
    </citation>
    <scope>NUCLEOTIDE SEQUENCE [LARGE SCALE GENOMIC DNA]</scope>
    <source>
        <strain evidence="4 5">DMA-k-7a</strain>
    </source>
</reference>
<gene>
    <name evidence="4" type="ORF">EZE20_21180</name>
</gene>
<dbReference type="Proteomes" id="UP000295706">
    <property type="component" value="Unassembled WGS sequence"/>
</dbReference>
<dbReference type="EMBL" id="SMJU01000017">
    <property type="protein sequence ID" value="TDB60445.1"/>
    <property type="molecule type" value="Genomic_DNA"/>
</dbReference>
<feature type="domain" description="Dystroglycan-type cadherin-like" evidence="3">
    <location>
        <begin position="677"/>
        <end position="767"/>
    </location>
</feature>
<evidence type="ECO:0000313" key="4">
    <source>
        <dbReference type="EMBL" id="TDB60445.1"/>
    </source>
</evidence>
<dbReference type="GO" id="GO:0016011">
    <property type="term" value="C:dystroglycan complex"/>
    <property type="evidence" value="ECO:0007669"/>
    <property type="project" value="TreeGrafter"/>
</dbReference>
<dbReference type="GO" id="GO:0009341">
    <property type="term" value="C:beta-galactosidase complex"/>
    <property type="evidence" value="ECO:0007669"/>
    <property type="project" value="InterPro"/>
</dbReference>
<dbReference type="GO" id="GO:0043236">
    <property type="term" value="F:laminin binding"/>
    <property type="evidence" value="ECO:0007669"/>
    <property type="project" value="TreeGrafter"/>
</dbReference>
<dbReference type="InterPro" id="IPR026444">
    <property type="entry name" value="Secre_tail"/>
</dbReference>
<dbReference type="InterPro" id="IPR015919">
    <property type="entry name" value="Cadherin-like_sf"/>
</dbReference>
<accession>A0A4V2X8M7</accession>
<dbReference type="InterPro" id="IPR006644">
    <property type="entry name" value="Cadg"/>
</dbReference>
<dbReference type="GO" id="GO:0004565">
    <property type="term" value="F:beta-galactosidase activity"/>
    <property type="evidence" value="ECO:0007669"/>
    <property type="project" value="InterPro"/>
</dbReference>
<keyword evidence="5" id="KW-1185">Reference proteome</keyword>
<feature type="domain" description="Dystroglycan-type cadherin-like" evidence="3">
    <location>
        <begin position="583"/>
        <end position="673"/>
    </location>
</feature>
<protein>
    <submittedName>
        <fullName evidence="4">T9SS type A sorting domain-containing protein</fullName>
    </submittedName>
</protein>
<dbReference type="RefSeq" id="WP_132121501.1">
    <property type="nucleotide sequence ID" value="NZ_SMJU01000017.1"/>
</dbReference>
<proteinExistence type="predicted"/>
<comment type="caution">
    <text evidence="4">The sequence shown here is derived from an EMBL/GenBank/DDBJ whole genome shotgun (WGS) entry which is preliminary data.</text>
</comment>
<dbReference type="Gene3D" id="2.60.40.10">
    <property type="entry name" value="Immunoglobulins"/>
    <property type="match status" value="3"/>
</dbReference>
<dbReference type="Pfam" id="PF18962">
    <property type="entry name" value="Por_Secre_tail"/>
    <property type="match status" value="1"/>
</dbReference>
<dbReference type="GO" id="GO:0005509">
    <property type="term" value="F:calcium ion binding"/>
    <property type="evidence" value="ECO:0007669"/>
    <property type="project" value="InterPro"/>
</dbReference>
<dbReference type="PANTHER" id="PTHR21559">
    <property type="entry name" value="DYSTROGLYCAN-RELATED"/>
    <property type="match status" value="1"/>
</dbReference>
<keyword evidence="1" id="KW-0378">Hydrolase</keyword>
<dbReference type="SMART" id="SM00736">
    <property type="entry name" value="CADG"/>
    <property type="match status" value="3"/>
</dbReference>
<dbReference type="InterPro" id="IPR013783">
    <property type="entry name" value="Ig-like_fold"/>
</dbReference>
<dbReference type="PANTHER" id="PTHR21559:SF21">
    <property type="entry name" value="DYSTROGLYCAN 1"/>
    <property type="match status" value="1"/>
</dbReference>
<name>A0A4V2X8M7_9BACT</name>
<keyword evidence="2" id="KW-0326">Glycosidase</keyword>
<dbReference type="Pfam" id="PF02449">
    <property type="entry name" value="Glyco_hydro_42"/>
    <property type="match status" value="1"/>
</dbReference>
<evidence type="ECO:0000313" key="5">
    <source>
        <dbReference type="Proteomes" id="UP000295706"/>
    </source>
</evidence>